<evidence type="ECO:0000313" key="2">
    <source>
        <dbReference type="Proteomes" id="UP001156921"/>
    </source>
</evidence>
<comment type="caution">
    <text evidence="1">The sequence shown here is derived from an EMBL/GenBank/DDBJ whole genome shotgun (WGS) entry which is preliminary data.</text>
</comment>
<dbReference type="SUPFAM" id="SSF52402">
    <property type="entry name" value="Adenine nucleotide alpha hydrolases-like"/>
    <property type="match status" value="2"/>
</dbReference>
<proteinExistence type="predicted"/>
<sequence>MSLKRILALASGGDGDPTALAFAAWLAGQHDAVVEVVPTYPDSAVDMIALGMALGATLSPQALGEVTAAERELQSRIEEVARRAADNADVVFGAGEGAPRLSVLNRGLRPALALSRHAALADLVVLAQESLQAEAGRELLAQALLTDRAPVLIARGNPDRLTGPVAIAWDGSPQAGRAVRAALPLLALSSAIHVLQCVTTLDQRAADPDVDLLNGYLRLHGVGTGVATLVEGHDEGAALIAAAEVSQAGLLVAGAWGHSRLRETVFGGATRSFLNRKDGPSLLLAH</sequence>
<organism evidence="1 2">
    <name type="scientific">Brevundimonas denitrificans</name>
    <dbReference type="NCBI Taxonomy" id="1443434"/>
    <lineage>
        <taxon>Bacteria</taxon>
        <taxon>Pseudomonadati</taxon>
        <taxon>Pseudomonadota</taxon>
        <taxon>Alphaproteobacteria</taxon>
        <taxon>Caulobacterales</taxon>
        <taxon>Caulobacteraceae</taxon>
        <taxon>Brevundimonas</taxon>
    </lineage>
</organism>
<accession>A0ABQ6BM02</accession>
<reference evidence="2" key="1">
    <citation type="journal article" date="2019" name="Int. J. Syst. Evol. Microbiol.">
        <title>The Global Catalogue of Microorganisms (GCM) 10K type strain sequencing project: providing services to taxonomists for standard genome sequencing and annotation.</title>
        <authorList>
            <consortium name="The Broad Institute Genomics Platform"/>
            <consortium name="The Broad Institute Genome Sequencing Center for Infectious Disease"/>
            <person name="Wu L."/>
            <person name="Ma J."/>
        </authorList>
    </citation>
    <scope>NUCLEOTIDE SEQUENCE [LARGE SCALE GENOMIC DNA]</scope>
    <source>
        <strain evidence="2">NBRC 110107</strain>
    </source>
</reference>
<evidence type="ECO:0000313" key="1">
    <source>
        <dbReference type="EMBL" id="GLS01511.1"/>
    </source>
</evidence>
<dbReference type="EMBL" id="BSOY01000028">
    <property type="protein sequence ID" value="GLS01511.1"/>
    <property type="molecule type" value="Genomic_DNA"/>
</dbReference>
<keyword evidence="2" id="KW-1185">Reference proteome</keyword>
<name>A0ABQ6BM02_9CAUL</name>
<dbReference type="CDD" id="cd00293">
    <property type="entry name" value="USP-like"/>
    <property type="match status" value="1"/>
</dbReference>
<dbReference type="Proteomes" id="UP001156921">
    <property type="component" value="Unassembled WGS sequence"/>
</dbReference>
<protein>
    <submittedName>
        <fullName evidence="1">Universal stress protein family</fullName>
    </submittedName>
</protein>
<dbReference type="Gene3D" id="3.40.50.12370">
    <property type="match status" value="1"/>
</dbReference>
<gene>
    <name evidence="1" type="ORF">GCM10007859_15260</name>
</gene>
<dbReference type="RefSeq" id="WP_284222366.1">
    <property type="nucleotide sequence ID" value="NZ_BSOY01000028.1"/>
</dbReference>